<accession>A0A1I4FKH7</accession>
<dbReference type="Proteomes" id="UP000199006">
    <property type="component" value="Unassembled WGS sequence"/>
</dbReference>
<reference evidence="1 2" key="1">
    <citation type="submission" date="2016-10" db="EMBL/GenBank/DDBJ databases">
        <authorList>
            <person name="de Groot N.N."/>
        </authorList>
    </citation>
    <scope>NUCLEOTIDE SEQUENCE [LARGE SCALE GENOMIC DNA]</scope>
    <source>
        <strain evidence="1 2">ATCC 51327</strain>
    </source>
</reference>
<evidence type="ECO:0000313" key="1">
    <source>
        <dbReference type="EMBL" id="SFL17417.1"/>
    </source>
</evidence>
<organism evidence="1 2">
    <name type="scientific">Halanaerobium salsuginis</name>
    <dbReference type="NCBI Taxonomy" id="29563"/>
    <lineage>
        <taxon>Bacteria</taxon>
        <taxon>Bacillati</taxon>
        <taxon>Bacillota</taxon>
        <taxon>Clostridia</taxon>
        <taxon>Halanaerobiales</taxon>
        <taxon>Halanaerobiaceae</taxon>
        <taxon>Halanaerobium</taxon>
    </lineage>
</organism>
<sequence length="217" mass="24399">MLINISTTIALSCPACGRLEREKINIFELPVAETKKLSCSCGAEKAALQRQANNYLGLSYFCLHCDQAHKLLISPQKFWYSKNLTSLSCKETGLNLGFFGPSKLVENELEKVKKDLELMAEEMGLDDFKDPDLMLQALDIIHDIAAEQELYCECGSHDINIELFSDKIQLICNNCGSQLDIAARSETDLQKLRQLNRIELQAVQGKSKNSLDPWINI</sequence>
<dbReference type="RefSeq" id="WP_089858729.1">
    <property type="nucleotide sequence ID" value="NZ_FOTI01000003.1"/>
</dbReference>
<dbReference type="EMBL" id="FOTI01000003">
    <property type="protein sequence ID" value="SFL17417.1"/>
    <property type="molecule type" value="Genomic_DNA"/>
</dbReference>
<dbReference type="OrthoDB" id="1678992at2"/>
<protein>
    <submittedName>
        <fullName evidence="1">Uncharacterized protein</fullName>
    </submittedName>
</protein>
<proteinExistence type="predicted"/>
<name>A0A1I4FKH7_9FIRM</name>
<evidence type="ECO:0000313" key="2">
    <source>
        <dbReference type="Proteomes" id="UP000199006"/>
    </source>
</evidence>
<dbReference type="STRING" id="29563.SAMN02983006_00363"/>
<dbReference type="AlphaFoldDB" id="A0A1I4FKH7"/>
<keyword evidence="2" id="KW-1185">Reference proteome</keyword>
<gene>
    <name evidence="1" type="ORF">SAMN02983006_00363</name>
</gene>